<dbReference type="RefSeq" id="WP_092816027.1">
    <property type="nucleotide sequence ID" value="NZ_FNWU01000002.1"/>
</dbReference>
<feature type="domain" description="Glycosyltransferase subfamily 4-like N-terminal" evidence="2">
    <location>
        <begin position="25"/>
        <end position="175"/>
    </location>
</feature>
<organism evidence="3 4">
    <name type="scientific">Halopenitus malekzadehii</name>
    <dbReference type="NCBI Taxonomy" id="1267564"/>
    <lineage>
        <taxon>Archaea</taxon>
        <taxon>Methanobacteriati</taxon>
        <taxon>Methanobacteriota</taxon>
        <taxon>Stenosarchaea group</taxon>
        <taxon>Halobacteria</taxon>
        <taxon>Halobacteriales</taxon>
        <taxon>Haloferacaceae</taxon>
        <taxon>Halopenitus</taxon>
    </lineage>
</organism>
<accession>A0A1H6IAM9</accession>
<protein>
    <submittedName>
        <fullName evidence="3">Glycosyltransferase involved in cell wall bisynthesis</fullName>
    </submittedName>
</protein>
<dbReference type="Gene3D" id="3.40.50.2000">
    <property type="entry name" value="Glycogen Phosphorylase B"/>
    <property type="match status" value="2"/>
</dbReference>
<dbReference type="GO" id="GO:0016740">
    <property type="term" value="F:transferase activity"/>
    <property type="evidence" value="ECO:0007669"/>
    <property type="project" value="UniProtKB-KW"/>
</dbReference>
<evidence type="ECO:0000259" key="1">
    <source>
        <dbReference type="Pfam" id="PF00534"/>
    </source>
</evidence>
<keyword evidence="4" id="KW-1185">Reference proteome</keyword>
<dbReference type="SUPFAM" id="SSF53756">
    <property type="entry name" value="UDP-Glycosyltransferase/glycogen phosphorylase"/>
    <property type="match status" value="1"/>
</dbReference>
<gene>
    <name evidence="3" type="ORF">SAMN05192561_102142</name>
</gene>
<sequence length="390" mass="43672">MSDRANYDEARVLFITKADLAGTEGHNVATKEIAIALCDHTDIETTVLCPEPSKQYATDLAEAVDDFIHFTSTDINIDGVRHVLSFLRLSQALRATLDDIDPDLIIARMAPLLIAPAFFASRRNVPYVLLSRGYHYKTLRFSSLLTRVYQYNVRIADQVYTASEEIKQDTDQLRSSDQKGAVVLFNAVNTDRFRPISKMGTRKEINTDLGESSFVVGFVGTMKSYHALPELFEAVNDLGRCDVEILVVGDGPRLGDFRSTAQDLGIIDRIHFTGYVPHDEVYRYISACDVMYGVSHQGSATPIKCFEYLACERPLIVQNVDDMTFVADRDIGQLVDSVSSENIATAIEMLAELDDSELEAMGQRGREYVLRNHTWKGFADTIVERSLKSK</sequence>
<proteinExistence type="predicted"/>
<dbReference type="InterPro" id="IPR028098">
    <property type="entry name" value="Glyco_trans_4-like_N"/>
</dbReference>
<dbReference type="STRING" id="1267564.SAMN05192561_102142"/>
<dbReference type="InterPro" id="IPR001296">
    <property type="entry name" value="Glyco_trans_1"/>
</dbReference>
<dbReference type="PANTHER" id="PTHR12526">
    <property type="entry name" value="GLYCOSYLTRANSFERASE"/>
    <property type="match status" value="1"/>
</dbReference>
<feature type="domain" description="Glycosyl transferase family 1" evidence="1">
    <location>
        <begin position="210"/>
        <end position="367"/>
    </location>
</feature>
<keyword evidence="3" id="KW-0808">Transferase</keyword>
<name>A0A1H6IAM9_9EURY</name>
<dbReference type="Pfam" id="PF00534">
    <property type="entry name" value="Glycos_transf_1"/>
    <property type="match status" value="1"/>
</dbReference>
<reference evidence="3 4" key="1">
    <citation type="submission" date="2016-10" db="EMBL/GenBank/DDBJ databases">
        <authorList>
            <person name="de Groot N.N."/>
        </authorList>
    </citation>
    <scope>NUCLEOTIDE SEQUENCE [LARGE SCALE GENOMIC DNA]</scope>
    <source>
        <strain evidence="3 4">IBRC-M10418</strain>
    </source>
</reference>
<dbReference type="AlphaFoldDB" id="A0A1H6IAM9"/>
<dbReference type="EMBL" id="FNWU01000002">
    <property type="protein sequence ID" value="SEH46306.1"/>
    <property type="molecule type" value="Genomic_DNA"/>
</dbReference>
<dbReference type="Pfam" id="PF13579">
    <property type="entry name" value="Glyco_trans_4_4"/>
    <property type="match status" value="1"/>
</dbReference>
<evidence type="ECO:0000313" key="4">
    <source>
        <dbReference type="Proteomes" id="UP000199215"/>
    </source>
</evidence>
<dbReference type="Proteomes" id="UP000199215">
    <property type="component" value="Unassembled WGS sequence"/>
</dbReference>
<dbReference type="OrthoDB" id="132546at2157"/>
<evidence type="ECO:0000259" key="2">
    <source>
        <dbReference type="Pfam" id="PF13579"/>
    </source>
</evidence>
<evidence type="ECO:0000313" key="3">
    <source>
        <dbReference type="EMBL" id="SEH46306.1"/>
    </source>
</evidence>